<dbReference type="PANTHER" id="PTHR10443">
    <property type="entry name" value="MICROSOMAL DIPEPTIDASE"/>
    <property type="match status" value="1"/>
</dbReference>
<dbReference type="RefSeq" id="WP_012798849.1">
    <property type="nucleotide sequence ID" value="NC_013165.1"/>
</dbReference>
<dbReference type="HOGENOM" id="CLU_031404_2_1_11"/>
<evidence type="ECO:0000256" key="1">
    <source>
        <dbReference type="SAM" id="SignalP"/>
    </source>
</evidence>
<dbReference type="EMBL" id="CP001684">
    <property type="protein sequence ID" value="ACV22747.1"/>
    <property type="molecule type" value="Genomic_DNA"/>
</dbReference>
<feature type="signal peptide" evidence="1">
    <location>
        <begin position="1"/>
        <end position="29"/>
    </location>
</feature>
<feature type="chain" id="PRO_5002980606" evidence="1">
    <location>
        <begin position="30"/>
        <end position="400"/>
    </location>
</feature>
<dbReference type="eggNOG" id="COG2355">
    <property type="taxonomic scope" value="Bacteria"/>
</dbReference>
<dbReference type="PANTHER" id="PTHR10443:SF12">
    <property type="entry name" value="DIPEPTIDASE"/>
    <property type="match status" value="1"/>
</dbReference>
<dbReference type="PROSITE" id="PS51318">
    <property type="entry name" value="TAT"/>
    <property type="match status" value="1"/>
</dbReference>
<dbReference type="InterPro" id="IPR032466">
    <property type="entry name" value="Metal_Hydrolase"/>
</dbReference>
<proteinExistence type="predicted"/>
<keyword evidence="1" id="KW-0732">Signal</keyword>
<dbReference type="Pfam" id="PF01244">
    <property type="entry name" value="Peptidase_M19"/>
    <property type="match status" value="1"/>
</dbReference>
<dbReference type="GO" id="GO:0070573">
    <property type="term" value="F:metallodipeptidase activity"/>
    <property type="evidence" value="ECO:0007669"/>
    <property type="project" value="InterPro"/>
</dbReference>
<protein>
    <submittedName>
        <fullName evidence="2">Zn-dependent dipeptidase, microsomal dipeptidase</fullName>
    </submittedName>
</protein>
<gene>
    <name evidence="2" type="ordered locus">Shel_17280</name>
</gene>
<dbReference type="PROSITE" id="PS51365">
    <property type="entry name" value="RENAL_DIPEPTIDASE_2"/>
    <property type="match status" value="1"/>
</dbReference>
<name>C7N762_SLAHD</name>
<dbReference type="Proteomes" id="UP000002026">
    <property type="component" value="Chromosome"/>
</dbReference>
<dbReference type="InterPro" id="IPR006311">
    <property type="entry name" value="TAT_signal"/>
</dbReference>
<reference evidence="2 3" key="1">
    <citation type="journal article" date="2009" name="Stand. Genomic Sci.">
        <title>Complete genome sequence of Slackia heliotrinireducens type strain (RHS 1).</title>
        <authorList>
            <person name="Pukall R."/>
            <person name="Lapidus A."/>
            <person name="Nolan M."/>
            <person name="Copeland A."/>
            <person name="Glavina Del Rio T."/>
            <person name="Lucas S."/>
            <person name="Chen F."/>
            <person name="Tice H."/>
            <person name="Cheng J.F."/>
            <person name="Chertkov O."/>
            <person name="Bruce D."/>
            <person name="Goodwin L."/>
            <person name="Kuske C."/>
            <person name="Brettin T."/>
            <person name="Detter J.C."/>
            <person name="Han C."/>
            <person name="Pitluck S."/>
            <person name="Pati A."/>
            <person name="Mavrommatis K."/>
            <person name="Ivanova N."/>
            <person name="Ovchinnikova G."/>
            <person name="Chen A."/>
            <person name="Palaniappan K."/>
            <person name="Schneider S."/>
            <person name="Rohde M."/>
            <person name="Chain P."/>
            <person name="D'haeseleer P."/>
            <person name="Goker M."/>
            <person name="Bristow J."/>
            <person name="Eisen J.A."/>
            <person name="Markowitz V."/>
            <person name="Kyrpides N.C."/>
            <person name="Klenk H.P."/>
            <person name="Hugenholtz P."/>
        </authorList>
    </citation>
    <scope>NUCLEOTIDE SEQUENCE [LARGE SCALE GENOMIC DNA]</scope>
    <source>
        <strain evidence="3">ATCC 29202 / DSM 20476 / NCTC 11029 / RHS 1</strain>
    </source>
</reference>
<dbReference type="AlphaFoldDB" id="C7N762"/>
<organism evidence="2 3">
    <name type="scientific">Slackia heliotrinireducens (strain ATCC 29202 / DSM 20476 / NCTC 11029 / RHS 1)</name>
    <name type="common">Peptococcus heliotrinreducens</name>
    <dbReference type="NCBI Taxonomy" id="471855"/>
    <lineage>
        <taxon>Bacteria</taxon>
        <taxon>Bacillati</taxon>
        <taxon>Actinomycetota</taxon>
        <taxon>Coriobacteriia</taxon>
        <taxon>Eggerthellales</taxon>
        <taxon>Eggerthellaceae</taxon>
        <taxon>Slackia</taxon>
    </lineage>
</organism>
<evidence type="ECO:0000313" key="3">
    <source>
        <dbReference type="Proteomes" id="UP000002026"/>
    </source>
</evidence>
<dbReference type="SUPFAM" id="SSF51556">
    <property type="entry name" value="Metallo-dependent hydrolases"/>
    <property type="match status" value="1"/>
</dbReference>
<accession>C7N762</accession>
<evidence type="ECO:0000313" key="2">
    <source>
        <dbReference type="EMBL" id="ACV22747.1"/>
    </source>
</evidence>
<keyword evidence="3" id="KW-1185">Reference proteome</keyword>
<dbReference type="InterPro" id="IPR008257">
    <property type="entry name" value="Pept_M19"/>
</dbReference>
<dbReference type="STRING" id="471855.Shel_17280"/>
<dbReference type="Gene3D" id="3.20.20.140">
    <property type="entry name" value="Metal-dependent hydrolases"/>
    <property type="match status" value="1"/>
</dbReference>
<sequence length="400" mass="43183">MMTRRKMIETTAVGMGAVAMGAMPLAACASQPEAETVSKAGARPEPASANDGSSLFEDAFASDAASKAQSASAPVPSIRMLDMHCDTVDELCMHGLGEYRDGRGAGTLVSNNLQIAADRMGDVAWAQCYAVWTPDECPDISYASWYRHGAAYFKAQMAAYPDVFTQVFDWADVDGILDEGKVAAILTVESARILEEGLDIVDEFVSDGVKIASISWNGVNSMASGFKSDAGLSDYGRQALAALESAGIVFDVSHLNDAGFWDVEAAATKPYIATHSNSRAMCDTPRNLTDDQFRAIVARGGLVGLNYYQAFIRANWMEGDADTGFDETIAHVEHWLDIEGGQDVIALGGDRDGSDVAPWLAGCETQAEFYRLTVERLGQELADKLFYTNARDFFNRYVKA</sequence>
<dbReference type="KEGG" id="shi:Shel_17280"/>
<dbReference type="GO" id="GO:0006508">
    <property type="term" value="P:proteolysis"/>
    <property type="evidence" value="ECO:0007669"/>
    <property type="project" value="InterPro"/>
</dbReference>